<keyword evidence="1" id="KW-1133">Transmembrane helix</keyword>
<reference evidence="3 4" key="1">
    <citation type="submission" date="2018-01" db="EMBL/GenBank/DDBJ databases">
        <title>Novel co-symbiosis in the lucinid bivalve Phacoides pectinatus.</title>
        <authorList>
            <person name="Lim S.J."/>
            <person name="Davis B.G."/>
            <person name="Gill D.E."/>
            <person name="Engel A.S."/>
            <person name="Anderson L.C."/>
            <person name="Campbell B.J."/>
        </authorList>
    </citation>
    <scope>NUCLEOTIDE SEQUENCE [LARGE SCALE GENOMIC DNA]</scope>
    <source>
        <strain evidence="3">N3_P5</strain>
    </source>
</reference>
<sequence length="510" mass="57610">MELDRLQIALRRRTPWEAIDLGFVIARRWFGPLWRLWFVGALPVGLALFLLGGPESWWVGLGLWWCKPLYEPPLLFWMSRAVFADQTPLREVLRQWPRLVAPQLLANLTWRRFSPVRSFSMPVALLEGLSGRARRERLRLLGRNQHAATWLTFVGMHLETVLELGFFVGVYAMIPEELRWVDLDELFSAPGRIGEWLQLIGGLLCMSVIAPFYVAAGFALYLHRRGELEGWDIEIRFRRTARRLAGGEGRRAGAVLALLAAAGLSLGTLAPSPALADTADTVADAGQARLLIREVLEDDAFGRREEVGYWRYTGERERSDGEEDAHWLWRLIKGVLEYIGGFFKGYAAIGKLLMWALAVLLITYAAYRILSNRGWFGQGPGRGQRGRGRGRGRPAQLFGLELAPESLPDDPAAEARRLAQAGDARGALSLLYRAALSQLMHHNRVEIPDSATEGECLRLVEGRRGGAETAYFRELTGQWLRLAYAHRLPERERLLGLCERWREVFGHVPG</sequence>
<keyword evidence="1" id="KW-0472">Membrane</keyword>
<dbReference type="InterPro" id="IPR025403">
    <property type="entry name" value="TgpA-like_C"/>
</dbReference>
<dbReference type="Pfam" id="PF13559">
    <property type="entry name" value="DUF4129"/>
    <property type="match status" value="1"/>
</dbReference>
<keyword evidence="1" id="KW-0812">Transmembrane</keyword>
<evidence type="ECO:0000256" key="1">
    <source>
        <dbReference type="SAM" id="Phobius"/>
    </source>
</evidence>
<name>A0A6N4DXE1_9GAMM</name>
<feature type="transmembrane region" description="Helical" evidence="1">
    <location>
        <begin position="33"/>
        <end position="51"/>
    </location>
</feature>
<organism evidence="3 4">
    <name type="scientific">Candidatus Sedimenticola endophacoides</name>
    <dbReference type="NCBI Taxonomy" id="2548426"/>
    <lineage>
        <taxon>Bacteria</taxon>
        <taxon>Pseudomonadati</taxon>
        <taxon>Pseudomonadota</taxon>
        <taxon>Gammaproteobacteria</taxon>
        <taxon>Chromatiales</taxon>
        <taxon>Sedimenticolaceae</taxon>
        <taxon>Sedimenticola</taxon>
    </lineage>
</organism>
<dbReference type="Proteomes" id="UP000250928">
    <property type="component" value="Unassembled WGS sequence"/>
</dbReference>
<evidence type="ECO:0000259" key="2">
    <source>
        <dbReference type="Pfam" id="PF13559"/>
    </source>
</evidence>
<dbReference type="EMBL" id="PQCO01000195">
    <property type="protein sequence ID" value="PUE01735.1"/>
    <property type="molecule type" value="Genomic_DNA"/>
</dbReference>
<evidence type="ECO:0000313" key="4">
    <source>
        <dbReference type="Proteomes" id="UP000250928"/>
    </source>
</evidence>
<dbReference type="AlphaFoldDB" id="A0A6N4DXE1"/>
<feature type="transmembrane region" description="Helical" evidence="1">
    <location>
        <begin position="196"/>
        <end position="222"/>
    </location>
</feature>
<feature type="transmembrane region" description="Helical" evidence="1">
    <location>
        <begin position="352"/>
        <end position="370"/>
    </location>
</feature>
<feature type="transmembrane region" description="Helical" evidence="1">
    <location>
        <begin position="252"/>
        <end position="270"/>
    </location>
</feature>
<comment type="caution">
    <text evidence="3">The sequence shown here is derived from an EMBL/GenBank/DDBJ whole genome shotgun (WGS) entry which is preliminary data.</text>
</comment>
<evidence type="ECO:0000313" key="3">
    <source>
        <dbReference type="EMBL" id="PUE01735.1"/>
    </source>
</evidence>
<feature type="domain" description="Protein-glutamine gamma-glutamyltransferase-like C-terminal" evidence="2">
    <location>
        <begin position="431"/>
        <end position="502"/>
    </location>
</feature>
<protein>
    <submittedName>
        <fullName evidence="3">DUF4129 domain-containing protein</fullName>
    </submittedName>
</protein>
<proteinExistence type="predicted"/>
<gene>
    <name evidence="3" type="ORF">C3L24_07410</name>
</gene>
<accession>A0A6N4DXE1</accession>